<feature type="transmembrane region" description="Helical" evidence="6">
    <location>
        <begin position="229"/>
        <end position="252"/>
    </location>
</feature>
<feature type="non-terminal residue" evidence="7">
    <location>
        <position position="284"/>
    </location>
</feature>
<dbReference type="GO" id="GO:0034755">
    <property type="term" value="P:iron ion transmembrane transport"/>
    <property type="evidence" value="ECO:0007669"/>
    <property type="project" value="TreeGrafter"/>
</dbReference>
<gene>
    <name evidence="7" type="ORF">HZB08_03015</name>
</gene>
<dbReference type="GO" id="GO:0015086">
    <property type="term" value="F:cadmium ion transmembrane transporter activity"/>
    <property type="evidence" value="ECO:0007669"/>
    <property type="project" value="TreeGrafter"/>
</dbReference>
<protein>
    <submittedName>
        <fullName evidence="7">Nramp family divalent metal transporter</fullName>
    </submittedName>
</protein>
<name>A0A9D6UKU7_UNCSA</name>
<feature type="transmembrane region" description="Helical" evidence="6">
    <location>
        <begin position="148"/>
        <end position="166"/>
    </location>
</feature>
<dbReference type="Proteomes" id="UP000808761">
    <property type="component" value="Unassembled WGS sequence"/>
</dbReference>
<dbReference type="PANTHER" id="PTHR11706:SF33">
    <property type="entry name" value="NATURAL RESISTANCE-ASSOCIATED MACROPHAGE PROTEIN 2"/>
    <property type="match status" value="1"/>
</dbReference>
<dbReference type="NCBIfam" id="NF037982">
    <property type="entry name" value="Nramp_1"/>
    <property type="match status" value="1"/>
</dbReference>
<dbReference type="InterPro" id="IPR001046">
    <property type="entry name" value="NRAMP_fam"/>
</dbReference>
<comment type="caution">
    <text evidence="7">The sequence shown here is derived from an EMBL/GenBank/DDBJ whole genome shotgun (WGS) entry which is preliminary data.</text>
</comment>
<keyword evidence="4 6" id="KW-1133">Transmembrane helix</keyword>
<dbReference type="GO" id="GO:0005886">
    <property type="term" value="C:plasma membrane"/>
    <property type="evidence" value="ECO:0007669"/>
    <property type="project" value="TreeGrafter"/>
</dbReference>
<feature type="transmembrane region" description="Helical" evidence="6">
    <location>
        <begin position="88"/>
        <end position="111"/>
    </location>
</feature>
<evidence type="ECO:0000256" key="2">
    <source>
        <dbReference type="ARBA" id="ARBA00022448"/>
    </source>
</evidence>
<feature type="transmembrane region" description="Helical" evidence="6">
    <location>
        <begin position="117"/>
        <end position="136"/>
    </location>
</feature>
<keyword evidence="2" id="KW-0813">Transport</keyword>
<evidence type="ECO:0000256" key="3">
    <source>
        <dbReference type="ARBA" id="ARBA00022692"/>
    </source>
</evidence>
<evidence type="ECO:0000313" key="7">
    <source>
        <dbReference type="EMBL" id="MBI5078972.1"/>
    </source>
</evidence>
<dbReference type="EMBL" id="JACRKR010000147">
    <property type="protein sequence ID" value="MBI5078972.1"/>
    <property type="molecule type" value="Genomic_DNA"/>
</dbReference>
<organism evidence="7 8">
    <name type="scientific">Candidatus Saganbacteria bacterium</name>
    <dbReference type="NCBI Taxonomy" id="2575572"/>
    <lineage>
        <taxon>Bacteria</taxon>
        <taxon>Bacillati</taxon>
        <taxon>Saganbacteria</taxon>
    </lineage>
</organism>
<evidence type="ECO:0000256" key="6">
    <source>
        <dbReference type="SAM" id="Phobius"/>
    </source>
</evidence>
<proteinExistence type="predicted"/>
<evidence type="ECO:0000313" key="8">
    <source>
        <dbReference type="Proteomes" id="UP000808761"/>
    </source>
</evidence>
<feature type="transmembrane region" description="Helical" evidence="6">
    <location>
        <begin position="186"/>
        <end position="208"/>
    </location>
</feature>
<sequence length="284" mass="31311">MKTLQGWRKIWLLLAVLGPGIITAAADNDAGGITTYSVAGAHFGYSLLWVLLITTFCLAVVQEICARMGAVTGKGLSDLIRENFGLKWTFFAMTVLLVANIFTLIADFAGIAASMEIFGVARWLAVPVMALVIWYTVLRGSYKLVERIFIGFCLVQFAYVFSGLLSHPNWSTALKSTFVPTFHFEAHYLLIFIGVIGTTITPWMQFYIQSAIRDKGINIRQYKYERGEVLFGAFFTNFISFFIIVACAATLYKMGIQINTAKDAALALGPIAGNFAETLFALGL</sequence>
<keyword evidence="3 6" id="KW-0812">Transmembrane</keyword>
<dbReference type="GO" id="GO:0005384">
    <property type="term" value="F:manganese ion transmembrane transporter activity"/>
    <property type="evidence" value="ECO:0007669"/>
    <property type="project" value="TreeGrafter"/>
</dbReference>
<evidence type="ECO:0000256" key="1">
    <source>
        <dbReference type="ARBA" id="ARBA00004141"/>
    </source>
</evidence>
<keyword evidence="5 6" id="KW-0472">Membrane</keyword>
<dbReference type="AlphaFoldDB" id="A0A9D6UKU7"/>
<evidence type="ECO:0000256" key="5">
    <source>
        <dbReference type="ARBA" id="ARBA00023136"/>
    </source>
</evidence>
<reference evidence="7" key="1">
    <citation type="submission" date="2020-07" db="EMBL/GenBank/DDBJ databases">
        <title>Huge and variable diversity of episymbiotic CPR bacteria and DPANN archaea in groundwater ecosystems.</title>
        <authorList>
            <person name="He C.Y."/>
            <person name="Keren R."/>
            <person name="Whittaker M."/>
            <person name="Farag I.F."/>
            <person name="Doudna J."/>
            <person name="Cate J.H.D."/>
            <person name="Banfield J.F."/>
        </authorList>
    </citation>
    <scope>NUCLEOTIDE SEQUENCE</scope>
    <source>
        <strain evidence="7">NC_groundwater_1860_Pr3_B-0.1um_51_7</strain>
    </source>
</reference>
<comment type="subcellular location">
    <subcellularLocation>
        <location evidence="1">Membrane</location>
        <topology evidence="1">Multi-pass membrane protein</topology>
    </subcellularLocation>
</comment>
<accession>A0A9D6UKU7</accession>
<dbReference type="Pfam" id="PF01566">
    <property type="entry name" value="Nramp"/>
    <property type="match status" value="1"/>
</dbReference>
<dbReference type="PANTHER" id="PTHR11706">
    <property type="entry name" value="SOLUTE CARRIER PROTEIN FAMILY 11 MEMBER"/>
    <property type="match status" value="1"/>
</dbReference>
<evidence type="ECO:0000256" key="4">
    <source>
        <dbReference type="ARBA" id="ARBA00022989"/>
    </source>
</evidence>
<feature type="transmembrane region" description="Helical" evidence="6">
    <location>
        <begin position="42"/>
        <end position="61"/>
    </location>
</feature>